<evidence type="ECO:0000259" key="1">
    <source>
        <dbReference type="SMART" id="SM00955"/>
    </source>
</evidence>
<keyword evidence="3" id="KW-1185">Reference proteome</keyword>
<evidence type="ECO:0000313" key="3">
    <source>
        <dbReference type="Proteomes" id="UP000267536"/>
    </source>
</evidence>
<dbReference type="SUPFAM" id="SSF50249">
    <property type="entry name" value="Nucleic acid-binding proteins"/>
    <property type="match status" value="1"/>
</dbReference>
<dbReference type="Pfam" id="PF00773">
    <property type="entry name" value="RNB"/>
    <property type="match status" value="1"/>
</dbReference>
<dbReference type="EMBL" id="RKMH01000005">
    <property type="protein sequence ID" value="RPA63400.1"/>
    <property type="molecule type" value="Genomic_DNA"/>
</dbReference>
<dbReference type="InterPro" id="IPR012340">
    <property type="entry name" value="NA-bd_OB-fold"/>
</dbReference>
<dbReference type="InterPro" id="IPR001900">
    <property type="entry name" value="RNase_II/R"/>
</dbReference>
<feature type="domain" description="RNB" evidence="1">
    <location>
        <begin position="44"/>
        <end position="364"/>
    </location>
</feature>
<proteinExistence type="predicted"/>
<dbReference type="SMART" id="SM00955">
    <property type="entry name" value="RNB"/>
    <property type="match status" value="1"/>
</dbReference>
<dbReference type="PANTHER" id="PTHR23355:SF42">
    <property type="entry name" value="RIBONUCLEASE II, CHLOROPLASTIC_MITOCHONDRIAL"/>
    <property type="match status" value="1"/>
</dbReference>
<dbReference type="GO" id="GO:0006402">
    <property type="term" value="P:mRNA catabolic process"/>
    <property type="evidence" value="ECO:0007669"/>
    <property type="project" value="TreeGrafter"/>
</dbReference>
<evidence type="ECO:0000313" key="2">
    <source>
        <dbReference type="EMBL" id="RPA63400.1"/>
    </source>
</evidence>
<dbReference type="GO" id="GO:0000175">
    <property type="term" value="F:3'-5'-RNA exonuclease activity"/>
    <property type="evidence" value="ECO:0007669"/>
    <property type="project" value="TreeGrafter"/>
</dbReference>
<comment type="caution">
    <text evidence="2">The sequence shown here is derived from an EMBL/GenBank/DDBJ whole genome shotgun (WGS) entry which is preliminary data.</text>
</comment>
<name>A0A3N4GXR1_9ACTN</name>
<dbReference type="InterPro" id="IPR050180">
    <property type="entry name" value="RNR_Ribonuclease"/>
</dbReference>
<dbReference type="GO" id="GO:0003723">
    <property type="term" value="F:RNA binding"/>
    <property type="evidence" value="ECO:0007669"/>
    <property type="project" value="InterPro"/>
</dbReference>
<protein>
    <submittedName>
        <fullName evidence="2">RNB domain-containing ribonuclease</fullName>
    </submittedName>
</protein>
<gene>
    <name evidence="2" type="ORF">EF294_07780</name>
</gene>
<accession>A0A3N4GXR1</accession>
<dbReference type="Pfam" id="PF18614">
    <property type="entry name" value="RNase_II_C_S1"/>
    <property type="match status" value="1"/>
</dbReference>
<dbReference type="PANTHER" id="PTHR23355">
    <property type="entry name" value="RIBONUCLEASE"/>
    <property type="match status" value="1"/>
</dbReference>
<reference evidence="2 3" key="1">
    <citation type="submission" date="2018-11" db="EMBL/GenBank/DDBJ databases">
        <title>Draft genome sequence of Gordonia sp. RS15-1S isolated from rice stems.</title>
        <authorList>
            <person name="Muangham S."/>
        </authorList>
    </citation>
    <scope>NUCLEOTIDE SEQUENCE [LARGE SCALE GENOMIC DNA]</scope>
    <source>
        <strain evidence="2 3">RS15-1S</strain>
    </source>
</reference>
<sequence length="470" mass="48991">MQRRLSAPEIDFDAIRGELGVSEDYGGAALEEAGNARDRYAGQRADHRDLPLVTIDPPGSMDLDQAVHIATDGDGFVVDYAIADVAALIEPEGALDAESRRRGATVYFPDGSVPLHPRVLSEGSGSLLPGVERPAVLWTIRVGADGRIGDVAVRRALVRSVARLDYAGVTADAAAGRLHPSITALPDFGVLRQRIALSRGAIELDLPDQDVVRDADGWSLQIAPHTPADRWNAQVSLLAGMCAGTLMADAGVGLLRTLPPAEPGAVRALRDTARAMGVDWPDEQGPGEFLAGLPADAPSTLALMSHAGSLMRGAGYLALDGGETPSESEMVHAAIGGIYAHVTAPLRRLGDRFATEACLAIAAGQPVPDWVTRALPTLPKILRSADSLGASADRLSIDLAEATVLAGRVGEVFDAVVLAEADANKPARIFIDDPAVIAGCSGNPASATRIRAQLTAADPVRRMVGFAPVG</sequence>
<dbReference type="GO" id="GO:0000932">
    <property type="term" value="C:P-body"/>
    <property type="evidence" value="ECO:0007669"/>
    <property type="project" value="TreeGrafter"/>
</dbReference>
<dbReference type="AlphaFoldDB" id="A0A3N4GXR1"/>
<dbReference type="InterPro" id="IPR040596">
    <property type="entry name" value="RNase_II_C_S1"/>
</dbReference>
<dbReference type="Proteomes" id="UP000267536">
    <property type="component" value="Unassembled WGS sequence"/>
</dbReference>
<dbReference type="OrthoDB" id="5800376at2"/>
<dbReference type="RefSeq" id="WP_123927730.1">
    <property type="nucleotide sequence ID" value="NZ_JBPSDP010000001.1"/>
</dbReference>
<organism evidence="2 3">
    <name type="scientific">Gordonia oryzae</name>
    <dbReference type="NCBI Taxonomy" id="2487349"/>
    <lineage>
        <taxon>Bacteria</taxon>
        <taxon>Bacillati</taxon>
        <taxon>Actinomycetota</taxon>
        <taxon>Actinomycetes</taxon>
        <taxon>Mycobacteriales</taxon>
        <taxon>Gordoniaceae</taxon>
        <taxon>Gordonia</taxon>
    </lineage>
</organism>